<evidence type="ECO:0000313" key="9">
    <source>
        <dbReference type="Proteomes" id="UP001184150"/>
    </source>
</evidence>
<evidence type="ECO:0000313" key="8">
    <source>
        <dbReference type="EMBL" id="MDR6509985.1"/>
    </source>
</evidence>
<dbReference type="SUPFAM" id="SSF47384">
    <property type="entry name" value="Homodimeric domain of signal transducing histidine kinase"/>
    <property type="match status" value="1"/>
</dbReference>
<comment type="catalytic activity">
    <reaction evidence="1">
        <text>ATP + protein L-histidine = ADP + protein N-phospho-L-histidine.</text>
        <dbReference type="EC" id="2.7.13.3"/>
    </reaction>
</comment>
<dbReference type="PANTHER" id="PTHR42878">
    <property type="entry name" value="TWO-COMPONENT HISTIDINE KINASE"/>
    <property type="match status" value="1"/>
</dbReference>
<dbReference type="GO" id="GO:0016301">
    <property type="term" value="F:kinase activity"/>
    <property type="evidence" value="ECO:0007669"/>
    <property type="project" value="UniProtKB-KW"/>
</dbReference>
<evidence type="ECO:0000256" key="3">
    <source>
        <dbReference type="ARBA" id="ARBA00022553"/>
    </source>
</evidence>
<dbReference type="CDD" id="cd00075">
    <property type="entry name" value="HATPase"/>
    <property type="match status" value="1"/>
</dbReference>
<dbReference type="Pfam" id="PF02518">
    <property type="entry name" value="HATPase_c"/>
    <property type="match status" value="1"/>
</dbReference>
<evidence type="ECO:0000256" key="6">
    <source>
        <dbReference type="SAM" id="Phobius"/>
    </source>
</evidence>
<accession>A0ABU1MI26</accession>
<dbReference type="Gene3D" id="3.30.565.10">
    <property type="entry name" value="Histidine kinase-like ATPase, C-terminal domain"/>
    <property type="match status" value="1"/>
</dbReference>
<dbReference type="RefSeq" id="WP_309804470.1">
    <property type="nucleotide sequence ID" value="NZ_JAVDRD010000001.1"/>
</dbReference>
<name>A0ABU1MI26_9SPHN</name>
<feature type="domain" description="Histidine kinase" evidence="7">
    <location>
        <begin position="211"/>
        <end position="427"/>
    </location>
</feature>
<evidence type="ECO:0000256" key="4">
    <source>
        <dbReference type="ARBA" id="ARBA00022679"/>
    </source>
</evidence>
<dbReference type="CDD" id="cd00082">
    <property type="entry name" value="HisKA"/>
    <property type="match status" value="1"/>
</dbReference>
<proteinExistence type="predicted"/>
<evidence type="ECO:0000259" key="7">
    <source>
        <dbReference type="PROSITE" id="PS50109"/>
    </source>
</evidence>
<dbReference type="InterPro" id="IPR050351">
    <property type="entry name" value="BphY/WalK/GraS-like"/>
</dbReference>
<protein>
    <recommendedName>
        <fullName evidence="2">histidine kinase</fullName>
        <ecNumber evidence="2">2.7.13.3</ecNumber>
    </recommendedName>
</protein>
<dbReference type="PROSITE" id="PS50109">
    <property type="entry name" value="HIS_KIN"/>
    <property type="match status" value="1"/>
</dbReference>
<dbReference type="InterPro" id="IPR036890">
    <property type="entry name" value="HATPase_C_sf"/>
</dbReference>
<dbReference type="Pfam" id="PF00512">
    <property type="entry name" value="HisKA"/>
    <property type="match status" value="1"/>
</dbReference>
<evidence type="ECO:0000256" key="1">
    <source>
        <dbReference type="ARBA" id="ARBA00000085"/>
    </source>
</evidence>
<dbReference type="InterPro" id="IPR004358">
    <property type="entry name" value="Sig_transdc_His_kin-like_C"/>
</dbReference>
<feature type="transmembrane region" description="Helical" evidence="6">
    <location>
        <begin position="158"/>
        <end position="181"/>
    </location>
</feature>
<gene>
    <name evidence="8" type="ORF">J2792_000825</name>
</gene>
<dbReference type="SMART" id="SM00387">
    <property type="entry name" value="HATPase_c"/>
    <property type="match status" value="1"/>
</dbReference>
<keyword evidence="5 8" id="KW-0418">Kinase</keyword>
<keyword evidence="6" id="KW-0472">Membrane</keyword>
<keyword evidence="4" id="KW-0808">Transferase</keyword>
<dbReference type="Gene3D" id="1.10.287.130">
    <property type="match status" value="1"/>
</dbReference>
<dbReference type="InterPro" id="IPR003661">
    <property type="entry name" value="HisK_dim/P_dom"/>
</dbReference>
<dbReference type="PANTHER" id="PTHR42878:SF13">
    <property type="entry name" value="HISTIDINE KINASE"/>
    <property type="match status" value="1"/>
</dbReference>
<evidence type="ECO:0000256" key="2">
    <source>
        <dbReference type="ARBA" id="ARBA00012438"/>
    </source>
</evidence>
<dbReference type="EC" id="2.7.13.3" evidence="2"/>
<feature type="transmembrane region" description="Helical" evidence="6">
    <location>
        <begin position="25"/>
        <end position="46"/>
    </location>
</feature>
<organism evidence="8 9">
    <name type="scientific">Novosphingobium capsulatum</name>
    <dbReference type="NCBI Taxonomy" id="13688"/>
    <lineage>
        <taxon>Bacteria</taxon>
        <taxon>Pseudomonadati</taxon>
        <taxon>Pseudomonadota</taxon>
        <taxon>Alphaproteobacteria</taxon>
        <taxon>Sphingomonadales</taxon>
        <taxon>Sphingomonadaceae</taxon>
        <taxon>Novosphingobium</taxon>
    </lineage>
</organism>
<keyword evidence="9" id="KW-1185">Reference proteome</keyword>
<evidence type="ECO:0000256" key="5">
    <source>
        <dbReference type="ARBA" id="ARBA00022777"/>
    </source>
</evidence>
<keyword evidence="3" id="KW-0597">Phosphoprotein</keyword>
<comment type="caution">
    <text evidence="8">The sequence shown here is derived from an EMBL/GenBank/DDBJ whole genome shotgun (WGS) entry which is preliminary data.</text>
</comment>
<dbReference type="InterPro" id="IPR036097">
    <property type="entry name" value="HisK_dim/P_sf"/>
</dbReference>
<sequence>MVHSVVAPAAGHDAADTRLAWRARVAALLFALLVAALAGLVVAFAISARGANRQFTQASLSERQAAVVARIVALAPAGQGPALERALADYRALVAEEVGLARGPTLTREQIRADALVQLARTPGAQMRLEALARTIDGQENGELQAGRKALARAGQRSMVLAGLLAAVALACAACGAWLLWRSNRALAAMVQARTARIAAVDASRRLFFAKVSHELRTPVAAVRSAAEVALDQPDADPHLLRETLGHIVAQTGFLTHRIDELLGLAGADDGRLALASAPFDLGQVVAEAVAAARPYAASVDVAMALAAPARPLPMVGDARWLRQALLAVIENGIKFSPMDSALGVTLMPADGVAEVVIHDRGPGVMEAELPRIFDAYYQTHEGRQRGGSGLGLALARWVAERHGGSVQAANQPDGGCAIRFRLPLQDGAV</sequence>
<keyword evidence="6" id="KW-1133">Transmembrane helix</keyword>
<dbReference type="Proteomes" id="UP001184150">
    <property type="component" value="Unassembled WGS sequence"/>
</dbReference>
<keyword evidence="6" id="KW-0812">Transmembrane</keyword>
<dbReference type="PRINTS" id="PR00344">
    <property type="entry name" value="BCTRLSENSOR"/>
</dbReference>
<dbReference type="InterPro" id="IPR005467">
    <property type="entry name" value="His_kinase_dom"/>
</dbReference>
<dbReference type="SMART" id="SM00388">
    <property type="entry name" value="HisKA"/>
    <property type="match status" value="1"/>
</dbReference>
<dbReference type="SUPFAM" id="SSF55874">
    <property type="entry name" value="ATPase domain of HSP90 chaperone/DNA topoisomerase II/histidine kinase"/>
    <property type="match status" value="1"/>
</dbReference>
<reference evidence="8 9" key="1">
    <citation type="submission" date="2023-07" db="EMBL/GenBank/DDBJ databases">
        <title>Sorghum-associated microbial communities from plants grown in Nebraska, USA.</title>
        <authorList>
            <person name="Schachtman D."/>
        </authorList>
    </citation>
    <scope>NUCLEOTIDE SEQUENCE [LARGE SCALE GENOMIC DNA]</scope>
    <source>
        <strain evidence="8 9">DS1027</strain>
    </source>
</reference>
<dbReference type="EMBL" id="JAVDRD010000001">
    <property type="protein sequence ID" value="MDR6509985.1"/>
    <property type="molecule type" value="Genomic_DNA"/>
</dbReference>
<dbReference type="InterPro" id="IPR003594">
    <property type="entry name" value="HATPase_dom"/>
</dbReference>